<dbReference type="AlphaFoldDB" id="A0AAJ3TTD5"/>
<feature type="domain" description="AB hydrolase-1" evidence="1">
    <location>
        <begin position="37"/>
        <end position="162"/>
    </location>
</feature>
<organism evidence="2 3">
    <name type="scientific">Mycobacterium saskatchewanense</name>
    <dbReference type="NCBI Taxonomy" id="220927"/>
    <lineage>
        <taxon>Bacteria</taxon>
        <taxon>Bacillati</taxon>
        <taxon>Actinomycetota</taxon>
        <taxon>Actinomycetes</taxon>
        <taxon>Mycobacteriales</taxon>
        <taxon>Mycobacteriaceae</taxon>
        <taxon>Mycobacterium</taxon>
        <taxon>Mycobacterium simiae complex</taxon>
    </lineage>
</organism>
<sequence length="294" mass="32063">MRGEVAGLIEAHQRAGHFVDVAGVRTFVRDEGSGPVPVVCVHGVPVSSFLWRRLLPELAGRGLRGVAPDLPGLGLSARPAHFDYSWTGLGHHLAATLDALDVDRFHLVVHDIGGPVGFEVAARAPERVASLTILNTMIEAHTFRRPPPMKPFAWPVLDRLWLAAGRGPVFRLLMRLTGLSPDSPTTDAEIDVHQRLLFGPDGARAFRRIMRGFETTRAKTDLYASAVSGTRYPVQVLWGADDPFLTLNKHGRIAARLAGLEGPTALRGRHFVPEDSYVELADHIVALTGRAEAR</sequence>
<dbReference type="Gene3D" id="3.40.50.1820">
    <property type="entry name" value="alpha/beta hydrolase"/>
    <property type="match status" value="1"/>
</dbReference>
<dbReference type="RefSeq" id="WP_085257724.1">
    <property type="nucleotide sequence ID" value="NZ_AP022573.1"/>
</dbReference>
<keyword evidence="3" id="KW-1185">Reference proteome</keyword>
<name>A0AAJ3TTD5_9MYCO</name>
<evidence type="ECO:0000313" key="2">
    <source>
        <dbReference type="EMBL" id="ORW67812.1"/>
    </source>
</evidence>
<dbReference type="GO" id="GO:0003824">
    <property type="term" value="F:catalytic activity"/>
    <property type="evidence" value="ECO:0007669"/>
    <property type="project" value="InterPro"/>
</dbReference>
<gene>
    <name evidence="2" type="ORF">AWC23_01780</name>
</gene>
<evidence type="ECO:0000313" key="3">
    <source>
        <dbReference type="Proteomes" id="UP000193387"/>
    </source>
</evidence>
<dbReference type="EMBL" id="LQPR01000056">
    <property type="protein sequence ID" value="ORW67812.1"/>
    <property type="molecule type" value="Genomic_DNA"/>
</dbReference>
<dbReference type="Proteomes" id="UP000193387">
    <property type="component" value="Unassembled WGS sequence"/>
</dbReference>
<dbReference type="InterPro" id="IPR029058">
    <property type="entry name" value="AB_hydrolase_fold"/>
</dbReference>
<comment type="caution">
    <text evidence="2">The sequence shown here is derived from an EMBL/GenBank/DDBJ whole genome shotgun (WGS) entry which is preliminary data.</text>
</comment>
<dbReference type="InterPro" id="IPR000639">
    <property type="entry name" value="Epox_hydrolase-like"/>
</dbReference>
<dbReference type="PANTHER" id="PTHR43798">
    <property type="entry name" value="MONOACYLGLYCEROL LIPASE"/>
    <property type="match status" value="1"/>
</dbReference>
<proteinExistence type="predicted"/>
<dbReference type="Pfam" id="PF00561">
    <property type="entry name" value="Abhydrolase_1"/>
    <property type="match status" value="1"/>
</dbReference>
<dbReference type="PANTHER" id="PTHR43798:SF24">
    <property type="entry name" value="CIS-3-ALKYL-4-ALKYLOXETAN-2-ONE DECARBOXYLASE"/>
    <property type="match status" value="1"/>
</dbReference>
<reference evidence="2 3" key="1">
    <citation type="submission" date="2016-01" db="EMBL/GenBank/DDBJ databases">
        <title>The new phylogeny of the genus Mycobacterium.</title>
        <authorList>
            <person name="Tarcisio F."/>
            <person name="Conor M."/>
            <person name="Antonella G."/>
            <person name="Elisabetta G."/>
            <person name="Giulia F.S."/>
            <person name="Sara T."/>
            <person name="Anna F."/>
            <person name="Clotilde B."/>
            <person name="Roberto B."/>
            <person name="Veronica D.S."/>
            <person name="Fabio R."/>
            <person name="Monica P."/>
            <person name="Olivier J."/>
            <person name="Enrico T."/>
            <person name="Nicola S."/>
        </authorList>
    </citation>
    <scope>NUCLEOTIDE SEQUENCE [LARGE SCALE GENOMIC DNA]</scope>
    <source>
        <strain evidence="2 3">DSM 44616</strain>
    </source>
</reference>
<protein>
    <recommendedName>
        <fullName evidence="1">AB hydrolase-1 domain-containing protein</fullName>
    </recommendedName>
</protein>
<accession>A0AAJ3TTD5</accession>
<dbReference type="GO" id="GO:0016020">
    <property type="term" value="C:membrane"/>
    <property type="evidence" value="ECO:0007669"/>
    <property type="project" value="TreeGrafter"/>
</dbReference>
<dbReference type="InterPro" id="IPR050266">
    <property type="entry name" value="AB_hydrolase_sf"/>
</dbReference>
<dbReference type="PRINTS" id="PR00412">
    <property type="entry name" value="EPOXHYDRLASE"/>
</dbReference>
<dbReference type="SUPFAM" id="SSF53474">
    <property type="entry name" value="alpha/beta-Hydrolases"/>
    <property type="match status" value="1"/>
</dbReference>
<evidence type="ECO:0000259" key="1">
    <source>
        <dbReference type="Pfam" id="PF00561"/>
    </source>
</evidence>
<dbReference type="InterPro" id="IPR000073">
    <property type="entry name" value="AB_hydrolase_1"/>
</dbReference>
<dbReference type="PRINTS" id="PR00111">
    <property type="entry name" value="ABHYDROLASE"/>
</dbReference>